<feature type="transmembrane region" description="Helical" evidence="8">
    <location>
        <begin position="453"/>
        <end position="475"/>
    </location>
</feature>
<dbReference type="EMBL" id="ML996090">
    <property type="protein sequence ID" value="KAF2150252.1"/>
    <property type="molecule type" value="Genomic_DNA"/>
</dbReference>
<feature type="compositionally biased region" description="Polar residues" evidence="7">
    <location>
        <begin position="241"/>
        <end position="257"/>
    </location>
</feature>
<dbReference type="GO" id="GO:0022857">
    <property type="term" value="F:transmembrane transporter activity"/>
    <property type="evidence" value="ECO:0007669"/>
    <property type="project" value="InterPro"/>
</dbReference>
<feature type="transmembrane region" description="Helical" evidence="8">
    <location>
        <begin position="312"/>
        <end position="329"/>
    </location>
</feature>
<evidence type="ECO:0000256" key="3">
    <source>
        <dbReference type="ARBA" id="ARBA00022448"/>
    </source>
</evidence>
<dbReference type="InterPro" id="IPR036259">
    <property type="entry name" value="MFS_trans_sf"/>
</dbReference>
<comment type="subcellular location">
    <subcellularLocation>
        <location evidence="1">Membrane</location>
        <topology evidence="1">Multi-pass membrane protein</topology>
    </subcellularLocation>
</comment>
<feature type="transmembrane region" description="Helical" evidence="8">
    <location>
        <begin position="349"/>
        <end position="369"/>
    </location>
</feature>
<evidence type="ECO:0000313" key="10">
    <source>
        <dbReference type="EMBL" id="KAF2150252.1"/>
    </source>
</evidence>
<evidence type="ECO:0000256" key="2">
    <source>
        <dbReference type="ARBA" id="ARBA00006829"/>
    </source>
</evidence>
<proteinExistence type="inferred from homology"/>
<feature type="transmembrane region" description="Helical" evidence="8">
    <location>
        <begin position="376"/>
        <end position="396"/>
    </location>
</feature>
<feature type="transmembrane region" description="Helical" evidence="8">
    <location>
        <begin position="126"/>
        <end position="144"/>
    </location>
</feature>
<evidence type="ECO:0000259" key="9">
    <source>
        <dbReference type="PROSITE" id="PS50850"/>
    </source>
</evidence>
<evidence type="ECO:0000256" key="1">
    <source>
        <dbReference type="ARBA" id="ARBA00004141"/>
    </source>
</evidence>
<evidence type="ECO:0000256" key="7">
    <source>
        <dbReference type="SAM" id="MobiDB-lite"/>
    </source>
</evidence>
<dbReference type="GO" id="GO:0016020">
    <property type="term" value="C:membrane"/>
    <property type="evidence" value="ECO:0007669"/>
    <property type="project" value="UniProtKB-SubCell"/>
</dbReference>
<protein>
    <submittedName>
        <fullName evidence="10">MFS general substrate transporter</fullName>
    </submittedName>
</protein>
<reference evidence="10" key="1">
    <citation type="journal article" date="2020" name="Stud. Mycol.">
        <title>101 Dothideomycetes genomes: a test case for predicting lifestyles and emergence of pathogens.</title>
        <authorList>
            <person name="Haridas S."/>
            <person name="Albert R."/>
            <person name="Binder M."/>
            <person name="Bloem J."/>
            <person name="Labutti K."/>
            <person name="Salamov A."/>
            <person name="Andreopoulos B."/>
            <person name="Baker S."/>
            <person name="Barry K."/>
            <person name="Bills G."/>
            <person name="Bluhm B."/>
            <person name="Cannon C."/>
            <person name="Castanera R."/>
            <person name="Culley D."/>
            <person name="Daum C."/>
            <person name="Ezra D."/>
            <person name="Gonzalez J."/>
            <person name="Henrissat B."/>
            <person name="Kuo A."/>
            <person name="Liang C."/>
            <person name="Lipzen A."/>
            <person name="Lutzoni F."/>
            <person name="Magnuson J."/>
            <person name="Mondo S."/>
            <person name="Nolan M."/>
            <person name="Ohm R."/>
            <person name="Pangilinan J."/>
            <person name="Park H.-J."/>
            <person name="Ramirez L."/>
            <person name="Alfaro M."/>
            <person name="Sun H."/>
            <person name="Tritt A."/>
            <person name="Yoshinaga Y."/>
            <person name="Zwiers L.-H."/>
            <person name="Turgeon B."/>
            <person name="Goodwin S."/>
            <person name="Spatafora J."/>
            <person name="Crous P."/>
            <person name="Grigoriev I."/>
        </authorList>
    </citation>
    <scope>NUCLEOTIDE SEQUENCE</scope>
    <source>
        <strain evidence="10">CBS 260.36</strain>
    </source>
</reference>
<keyword evidence="6 8" id="KW-0472">Membrane</keyword>
<organism evidence="10 11">
    <name type="scientific">Myriangium duriaei CBS 260.36</name>
    <dbReference type="NCBI Taxonomy" id="1168546"/>
    <lineage>
        <taxon>Eukaryota</taxon>
        <taxon>Fungi</taxon>
        <taxon>Dikarya</taxon>
        <taxon>Ascomycota</taxon>
        <taxon>Pezizomycotina</taxon>
        <taxon>Dothideomycetes</taxon>
        <taxon>Dothideomycetidae</taxon>
        <taxon>Myriangiales</taxon>
        <taxon>Myriangiaceae</taxon>
        <taxon>Myriangium</taxon>
    </lineage>
</organism>
<dbReference type="InterPro" id="IPR001958">
    <property type="entry name" value="Tet-R_TetA/multi-R_MdtG-like"/>
</dbReference>
<evidence type="ECO:0000256" key="6">
    <source>
        <dbReference type="ARBA" id="ARBA00023136"/>
    </source>
</evidence>
<gene>
    <name evidence="10" type="ORF">K461DRAFT_281489</name>
</gene>
<evidence type="ECO:0000256" key="4">
    <source>
        <dbReference type="ARBA" id="ARBA00022692"/>
    </source>
</evidence>
<dbReference type="PANTHER" id="PTHR23506">
    <property type="entry name" value="GH10249P"/>
    <property type="match status" value="1"/>
</dbReference>
<feature type="transmembrane region" description="Helical" evidence="8">
    <location>
        <begin position="65"/>
        <end position="86"/>
    </location>
</feature>
<keyword evidence="11" id="KW-1185">Reference proteome</keyword>
<comment type="similarity">
    <text evidence="2">Belongs to the major facilitator superfamily. Vesicular transporter family.</text>
</comment>
<dbReference type="PANTHER" id="PTHR23506:SF23">
    <property type="entry name" value="GH10249P"/>
    <property type="match status" value="1"/>
</dbReference>
<accession>A0A9P4MER6</accession>
<feature type="transmembrane region" description="Helical" evidence="8">
    <location>
        <begin position="408"/>
        <end position="432"/>
    </location>
</feature>
<keyword evidence="3" id="KW-0813">Transport</keyword>
<dbReference type="InterPro" id="IPR020846">
    <property type="entry name" value="MFS_dom"/>
</dbReference>
<keyword evidence="4 8" id="KW-0812">Transmembrane</keyword>
<comment type="caution">
    <text evidence="10">The sequence shown here is derived from an EMBL/GenBank/DDBJ whole genome shotgun (WGS) entry which is preliminary data.</text>
</comment>
<dbReference type="SUPFAM" id="SSF103473">
    <property type="entry name" value="MFS general substrate transporter"/>
    <property type="match status" value="1"/>
</dbReference>
<dbReference type="Pfam" id="PF07690">
    <property type="entry name" value="MFS_1"/>
    <property type="match status" value="2"/>
</dbReference>
<dbReference type="PROSITE" id="PS50850">
    <property type="entry name" value="MFS"/>
    <property type="match status" value="1"/>
</dbReference>
<feature type="transmembrane region" description="Helical" evidence="8">
    <location>
        <begin position="98"/>
        <end position="120"/>
    </location>
</feature>
<dbReference type="Gene3D" id="1.20.1250.20">
    <property type="entry name" value="MFS general substrate transporter like domains"/>
    <property type="match status" value="2"/>
</dbReference>
<dbReference type="InterPro" id="IPR011701">
    <property type="entry name" value="MFS"/>
</dbReference>
<feature type="region of interest" description="Disordered" evidence="7">
    <location>
        <begin position="241"/>
        <end position="261"/>
    </location>
</feature>
<dbReference type="OrthoDB" id="5086884at2759"/>
<feature type="domain" description="Major facilitator superfamily (MFS) profile" evidence="9">
    <location>
        <begin position="25"/>
        <end position="507"/>
    </location>
</feature>
<feature type="transmembrane region" description="Helical" evidence="8">
    <location>
        <begin position="156"/>
        <end position="178"/>
    </location>
</feature>
<dbReference type="InterPro" id="IPR050930">
    <property type="entry name" value="MFS_Vesicular_Transporter"/>
</dbReference>
<keyword evidence="5 8" id="KW-1133">Transmembrane helix</keyword>
<evidence type="ECO:0000256" key="5">
    <source>
        <dbReference type="ARBA" id="ARBA00022989"/>
    </source>
</evidence>
<evidence type="ECO:0000313" key="11">
    <source>
        <dbReference type="Proteomes" id="UP000799439"/>
    </source>
</evidence>
<dbReference type="Proteomes" id="UP000799439">
    <property type="component" value="Unassembled WGS sequence"/>
</dbReference>
<sequence>MFAWLNGSDHRPPAFLAFRSSKLFIVGSVAAAVFTDLFLYGIVVPVLPFALSRKADVPKSEVQKWISILLAVYGAALFIACPFCGWYADNSKSRKRPLLIGLIALAGATAILTIGNSIVVLIVGRILQGFSAAVVWVVGLALVADTVGADGVGEAMGYLAIAMSVGTIISPLIGGVVFARAGYYAVFVVSFALLALDIALRLLLIEKKVAERWLPATKSHSEADDPESELITSQLTNASQITNDQLSPTTPETLYSRRSSRTGKLPIAALPSVVDRDGPELQSPATQDSQQSLNKPKRKLPTMIVLLKSRRLLSSCIGCMIQSILLTSFDSTVPIFVHKTFHWNSEGAGIIFLPLAVPAVCAPLVGWMADRWGPRYLTAGGFLACAPFIILLRLITENTIDHKVLFCALLALLGTALTFALTPIMAEITYCVEAMVAKAPKGTFGEKGAMAQAYGLFNMAFAAGSMLGPLLGGLIVEGAGWKVATLVLGILSAVWAVPTWYWTGGSWRRQRNKKRQENDTEMVD</sequence>
<feature type="transmembrane region" description="Helical" evidence="8">
    <location>
        <begin position="481"/>
        <end position="503"/>
    </location>
</feature>
<evidence type="ECO:0000256" key="8">
    <source>
        <dbReference type="SAM" id="Phobius"/>
    </source>
</evidence>
<dbReference type="PRINTS" id="PR01035">
    <property type="entry name" value="TCRTETA"/>
</dbReference>
<name>A0A9P4MER6_9PEZI</name>
<dbReference type="CDD" id="cd17325">
    <property type="entry name" value="MFS_MdtG_SLC18_like"/>
    <property type="match status" value="1"/>
</dbReference>
<dbReference type="AlphaFoldDB" id="A0A9P4MER6"/>
<feature type="transmembrane region" description="Helical" evidence="8">
    <location>
        <begin position="23"/>
        <end position="45"/>
    </location>
</feature>
<feature type="transmembrane region" description="Helical" evidence="8">
    <location>
        <begin position="184"/>
        <end position="204"/>
    </location>
</feature>